<gene>
    <name evidence="2" type="ORF">LTR16_003405</name>
</gene>
<sequence>MAEIADLVIGGLRLSRWGGSIQLADNPGPAQSYTRPAISEEEARIARQLLGEIQLAFWDAEKYAQQYKTKKPNPSSTISEVCGSNGDGDLVVLAAKTRELAMRGRKSAGILQKTKSCWFLRDASSGIDETIESATQQAIDASAPYGHTFKKMKADKTARMQNGDEVAEGARVTGFGHSYEDISAKDQAKVFNENRYLGKDANGFWDD</sequence>
<organism evidence="2 3">
    <name type="scientific">Cryomyces antarcticus</name>
    <dbReference type="NCBI Taxonomy" id="329879"/>
    <lineage>
        <taxon>Eukaryota</taxon>
        <taxon>Fungi</taxon>
        <taxon>Dikarya</taxon>
        <taxon>Ascomycota</taxon>
        <taxon>Pezizomycotina</taxon>
        <taxon>Dothideomycetes</taxon>
        <taxon>Dothideomycetes incertae sedis</taxon>
        <taxon>Cryomyces</taxon>
    </lineage>
</organism>
<evidence type="ECO:0000259" key="1">
    <source>
        <dbReference type="Pfam" id="PF14479"/>
    </source>
</evidence>
<comment type="caution">
    <text evidence="2">The sequence shown here is derived from an EMBL/GenBank/DDBJ whole genome shotgun (WGS) entry which is preliminary data.</text>
</comment>
<reference evidence="2 3" key="1">
    <citation type="submission" date="2023-08" db="EMBL/GenBank/DDBJ databases">
        <title>Black Yeasts Isolated from many extreme environments.</title>
        <authorList>
            <person name="Coleine C."/>
            <person name="Stajich J.E."/>
            <person name="Selbmann L."/>
        </authorList>
    </citation>
    <scope>NUCLEOTIDE SEQUENCE [LARGE SCALE GENOMIC DNA]</scope>
    <source>
        <strain evidence="2 3">CCFEE 536</strain>
    </source>
</reference>
<dbReference type="Pfam" id="PF14479">
    <property type="entry name" value="HeLo"/>
    <property type="match status" value="1"/>
</dbReference>
<dbReference type="EMBL" id="JAVRRA010000355">
    <property type="protein sequence ID" value="KAK5288288.1"/>
    <property type="molecule type" value="Genomic_DNA"/>
</dbReference>
<feature type="domain" description="Prion-inhibition and propagation HeLo" evidence="1">
    <location>
        <begin position="8"/>
        <end position="123"/>
    </location>
</feature>
<dbReference type="InterPro" id="IPR038305">
    <property type="entry name" value="HeLo_sf"/>
</dbReference>
<name>A0ABR0M757_9PEZI</name>
<evidence type="ECO:0000313" key="2">
    <source>
        <dbReference type="EMBL" id="KAK5288288.1"/>
    </source>
</evidence>
<keyword evidence="3" id="KW-1185">Reference proteome</keyword>
<evidence type="ECO:0000313" key="3">
    <source>
        <dbReference type="Proteomes" id="UP001357485"/>
    </source>
</evidence>
<protein>
    <recommendedName>
        <fullName evidence="1">Prion-inhibition and propagation HeLo domain-containing protein</fullName>
    </recommendedName>
</protein>
<dbReference type="Gene3D" id="1.20.120.1020">
    <property type="entry name" value="Prion-inhibition and propagation, HeLo domain"/>
    <property type="match status" value="1"/>
</dbReference>
<dbReference type="InterPro" id="IPR029498">
    <property type="entry name" value="HeLo_dom"/>
</dbReference>
<dbReference type="Proteomes" id="UP001357485">
    <property type="component" value="Unassembled WGS sequence"/>
</dbReference>
<accession>A0ABR0M757</accession>
<proteinExistence type="predicted"/>